<dbReference type="EMBL" id="GISG01094461">
    <property type="protein sequence ID" value="MBA4635260.1"/>
    <property type="molecule type" value="Transcribed_RNA"/>
</dbReference>
<keyword evidence="1" id="KW-0812">Transmembrane</keyword>
<feature type="transmembrane region" description="Helical" evidence="1">
    <location>
        <begin position="98"/>
        <end position="116"/>
    </location>
</feature>
<dbReference type="PANTHER" id="PTHR36007">
    <property type="entry name" value="TRANSPORT PROTEIN-RELATED"/>
    <property type="match status" value="1"/>
</dbReference>
<organism evidence="2">
    <name type="scientific">Opuntia streptacantha</name>
    <name type="common">Prickly pear cactus</name>
    <name type="synonym">Opuntia cardona</name>
    <dbReference type="NCBI Taxonomy" id="393608"/>
    <lineage>
        <taxon>Eukaryota</taxon>
        <taxon>Viridiplantae</taxon>
        <taxon>Streptophyta</taxon>
        <taxon>Embryophyta</taxon>
        <taxon>Tracheophyta</taxon>
        <taxon>Spermatophyta</taxon>
        <taxon>Magnoliopsida</taxon>
        <taxon>eudicotyledons</taxon>
        <taxon>Gunneridae</taxon>
        <taxon>Pentapetalae</taxon>
        <taxon>Caryophyllales</taxon>
        <taxon>Cactineae</taxon>
        <taxon>Cactaceae</taxon>
        <taxon>Opuntioideae</taxon>
        <taxon>Opuntia</taxon>
    </lineage>
</organism>
<name>A0A7C9D687_OPUST</name>
<keyword evidence="1" id="KW-1133">Transmembrane helix</keyword>
<accession>A0A7C9D687</accession>
<feature type="transmembrane region" description="Helical" evidence="1">
    <location>
        <begin position="238"/>
        <end position="262"/>
    </location>
</feature>
<dbReference type="AlphaFoldDB" id="A0A7C9D687"/>
<sequence>MALSIPTTKPLPFSLLHKRSHFPFPSITSNKLLNLNTIPSFALQKGSSFSHRSSHFHIYHLPQSHQPSLRASSIQHSETLISELEAPIFEEKKKPVKTVLWVLFWASVSLAIFAFSKDAKAATATADSSIKASSFGLKIANALRSSGWPDEATVFALATLPVLELRGAIPVGYWMKLKPVALTVLSILGNMVPVPFIVLYLKKLATFLAGKNSAASRLLDALLERAKKLAGPVEEFQWLGLMLFVAVPFPGTGAWTGAIIASVLDMPFWSAVSANFFGVVLAALLVNLLVNLGLKHAIIVGVILFIVSTFMWSMLRSLRQSLSSTN</sequence>
<reference evidence="2" key="2">
    <citation type="submission" date="2020-07" db="EMBL/GenBank/DDBJ databases">
        <authorList>
            <person name="Vera ALvarez R."/>
            <person name="Arias-Moreno D.M."/>
            <person name="Jimenez-Jacinto V."/>
            <person name="Jimenez-Bremont J.F."/>
            <person name="Swaminathan K."/>
            <person name="Moose S.P."/>
            <person name="Guerrero-Gonzalez M.L."/>
            <person name="Marino-Ramirez L."/>
            <person name="Landsman D."/>
            <person name="Rodriguez-Kessler M."/>
            <person name="Delgado-Sanchez P."/>
        </authorList>
    </citation>
    <scope>NUCLEOTIDE SEQUENCE</scope>
    <source>
        <tissue evidence="2">Cladode</tissue>
    </source>
</reference>
<proteinExistence type="predicted"/>
<feature type="transmembrane region" description="Helical" evidence="1">
    <location>
        <begin position="180"/>
        <end position="201"/>
    </location>
</feature>
<dbReference type="Pfam" id="PF06695">
    <property type="entry name" value="Sm_multidrug_ex"/>
    <property type="match status" value="1"/>
</dbReference>
<feature type="transmembrane region" description="Helical" evidence="1">
    <location>
        <begin position="297"/>
        <end position="315"/>
    </location>
</feature>
<keyword evidence="1" id="KW-0472">Membrane</keyword>
<dbReference type="GO" id="GO:0009507">
    <property type="term" value="C:chloroplast"/>
    <property type="evidence" value="ECO:0007669"/>
    <property type="project" value="TreeGrafter"/>
</dbReference>
<evidence type="ECO:0008006" key="3">
    <source>
        <dbReference type="Google" id="ProtNLM"/>
    </source>
</evidence>
<reference evidence="2" key="1">
    <citation type="journal article" date="2013" name="J. Plant Res.">
        <title>Effect of fungi and light on seed germination of three Opuntia species from semiarid lands of central Mexico.</title>
        <authorList>
            <person name="Delgado-Sanchez P."/>
            <person name="Jimenez-Bremont J.F."/>
            <person name="Guerrero-Gonzalez Mde L."/>
            <person name="Flores J."/>
        </authorList>
    </citation>
    <scope>NUCLEOTIDE SEQUENCE</scope>
    <source>
        <tissue evidence="2">Cladode</tissue>
    </source>
</reference>
<evidence type="ECO:0000256" key="1">
    <source>
        <dbReference type="SAM" id="Phobius"/>
    </source>
</evidence>
<protein>
    <recommendedName>
        <fullName evidence="3">Small multi-drug export protein</fullName>
    </recommendedName>
</protein>
<feature type="transmembrane region" description="Helical" evidence="1">
    <location>
        <begin position="268"/>
        <end position="290"/>
    </location>
</feature>
<evidence type="ECO:0000313" key="2">
    <source>
        <dbReference type="EMBL" id="MBA4635260.1"/>
    </source>
</evidence>
<dbReference type="PANTHER" id="PTHR36007:SF2">
    <property type="entry name" value="TRANSPORT PROTEIN-RELATED"/>
    <property type="match status" value="1"/>
</dbReference>
<dbReference type="InterPro" id="IPR009577">
    <property type="entry name" value="Sm_multidrug_ex"/>
</dbReference>